<proteinExistence type="predicted"/>
<reference evidence="1 2" key="1">
    <citation type="journal article" date="2013" name="Genome Announc.">
        <title>Genome Sequence of the Obligate Gammaproteobacterial Methanotroph Methylomicrobium album Strain BG8.</title>
        <authorList>
            <person name="Kits K.D."/>
            <person name="Kalyuzhnaya M.G."/>
            <person name="Klotz M.G."/>
            <person name="Jetten M.S."/>
            <person name="Op den Camp H.J."/>
            <person name="Vuilleumier S."/>
            <person name="Bringel F."/>
            <person name="Dispirito A.A."/>
            <person name="Murrell J.C."/>
            <person name="Bruce D."/>
            <person name="Cheng J.F."/>
            <person name="Copeland A."/>
            <person name="Goodwin L."/>
            <person name="Hauser L."/>
            <person name="Lajus A."/>
            <person name="Land M.L."/>
            <person name="Lapidus A."/>
            <person name="Lucas S."/>
            <person name="Medigue C."/>
            <person name="Pitluck S."/>
            <person name="Woyke T."/>
            <person name="Zeytun A."/>
            <person name="Stein L.Y."/>
        </authorList>
    </citation>
    <scope>NUCLEOTIDE SEQUENCE [LARGE SCALE GENOMIC DNA]</scope>
    <source>
        <strain evidence="1 2">BG8</strain>
    </source>
</reference>
<dbReference type="AlphaFoldDB" id="H8GJP4"/>
<sequence>MIQMHRVTKMDEFDMQNTPVHNPSSSLESLCQEFNGISFYGLEYIIEDFFQIQNAKSATSPSFHPVDWFGLHG</sequence>
<dbReference type="Proteomes" id="UP000005090">
    <property type="component" value="Chromosome"/>
</dbReference>
<organism evidence="1 2">
    <name type="scientific">Methylomicrobium album BG8</name>
    <dbReference type="NCBI Taxonomy" id="686340"/>
    <lineage>
        <taxon>Bacteria</taxon>
        <taxon>Pseudomonadati</taxon>
        <taxon>Pseudomonadota</taxon>
        <taxon>Gammaproteobacteria</taxon>
        <taxon>Methylococcales</taxon>
        <taxon>Methylococcaceae</taxon>
        <taxon>Methylomicrobium</taxon>
    </lineage>
</organism>
<protein>
    <submittedName>
        <fullName evidence="1">Uncharacterized protein</fullName>
    </submittedName>
</protein>
<keyword evidence="2" id="KW-1185">Reference proteome</keyword>
<gene>
    <name evidence="1" type="ORF">Metal_3937</name>
</gene>
<dbReference type="HOGENOM" id="CLU_2700488_0_0_6"/>
<name>H8GJP4_METAL</name>
<evidence type="ECO:0000313" key="1">
    <source>
        <dbReference type="EMBL" id="EIC31573.1"/>
    </source>
</evidence>
<accession>H8GJP4</accession>
<evidence type="ECO:0000313" key="2">
    <source>
        <dbReference type="Proteomes" id="UP000005090"/>
    </source>
</evidence>
<dbReference type="EMBL" id="CM001475">
    <property type="protein sequence ID" value="EIC31573.1"/>
    <property type="molecule type" value="Genomic_DNA"/>
</dbReference>